<evidence type="ECO:0000313" key="3">
    <source>
        <dbReference type="Proteomes" id="UP000007305"/>
    </source>
</evidence>
<keyword evidence="3" id="KW-1185">Reference proteome</keyword>
<accession>A0A804PK25</accession>
<feature type="region of interest" description="Disordered" evidence="1">
    <location>
        <begin position="82"/>
        <end position="129"/>
    </location>
</feature>
<proteinExistence type="predicted"/>
<reference evidence="3" key="1">
    <citation type="journal article" date="2009" name="Science">
        <title>The B73 maize genome: complexity, diversity, and dynamics.</title>
        <authorList>
            <person name="Schnable P.S."/>
            <person name="Ware D."/>
            <person name="Fulton R.S."/>
            <person name="Stein J.C."/>
            <person name="Wei F."/>
            <person name="Pasternak S."/>
            <person name="Liang C."/>
            <person name="Zhang J."/>
            <person name="Fulton L."/>
            <person name="Graves T.A."/>
            <person name="Minx P."/>
            <person name="Reily A.D."/>
            <person name="Courtney L."/>
            <person name="Kruchowski S.S."/>
            <person name="Tomlinson C."/>
            <person name="Strong C."/>
            <person name="Delehaunty K."/>
            <person name="Fronick C."/>
            <person name="Courtney B."/>
            <person name="Rock S.M."/>
            <person name="Belter E."/>
            <person name="Du F."/>
            <person name="Kim K."/>
            <person name="Abbott R.M."/>
            <person name="Cotton M."/>
            <person name="Levy A."/>
            <person name="Marchetto P."/>
            <person name="Ochoa K."/>
            <person name="Jackson S.M."/>
            <person name="Gillam B."/>
            <person name="Chen W."/>
            <person name="Yan L."/>
            <person name="Higginbotham J."/>
            <person name="Cardenas M."/>
            <person name="Waligorski J."/>
            <person name="Applebaum E."/>
            <person name="Phelps L."/>
            <person name="Falcone J."/>
            <person name="Kanchi K."/>
            <person name="Thane T."/>
            <person name="Scimone A."/>
            <person name="Thane N."/>
            <person name="Henke J."/>
            <person name="Wang T."/>
            <person name="Ruppert J."/>
            <person name="Shah N."/>
            <person name="Rotter K."/>
            <person name="Hodges J."/>
            <person name="Ingenthron E."/>
            <person name="Cordes M."/>
            <person name="Kohlberg S."/>
            <person name="Sgro J."/>
            <person name="Delgado B."/>
            <person name="Mead K."/>
            <person name="Chinwalla A."/>
            <person name="Leonard S."/>
            <person name="Crouse K."/>
            <person name="Collura K."/>
            <person name="Kudrna D."/>
            <person name="Currie J."/>
            <person name="He R."/>
            <person name="Angelova A."/>
            <person name="Rajasekar S."/>
            <person name="Mueller T."/>
            <person name="Lomeli R."/>
            <person name="Scara G."/>
            <person name="Ko A."/>
            <person name="Delaney K."/>
            <person name="Wissotski M."/>
            <person name="Lopez G."/>
            <person name="Campos D."/>
            <person name="Braidotti M."/>
            <person name="Ashley E."/>
            <person name="Golser W."/>
            <person name="Kim H."/>
            <person name="Lee S."/>
            <person name="Lin J."/>
            <person name="Dujmic Z."/>
            <person name="Kim W."/>
            <person name="Talag J."/>
            <person name="Zuccolo A."/>
            <person name="Fan C."/>
            <person name="Sebastian A."/>
            <person name="Kramer M."/>
            <person name="Spiegel L."/>
            <person name="Nascimento L."/>
            <person name="Zutavern T."/>
            <person name="Miller B."/>
            <person name="Ambroise C."/>
            <person name="Muller S."/>
            <person name="Spooner W."/>
            <person name="Narechania A."/>
            <person name="Ren L."/>
            <person name="Wei S."/>
            <person name="Kumari S."/>
            <person name="Faga B."/>
            <person name="Levy M.J."/>
            <person name="McMahan L."/>
            <person name="Van Buren P."/>
            <person name="Vaughn M.W."/>
            <person name="Ying K."/>
            <person name="Yeh C.-T."/>
            <person name="Emrich S.J."/>
            <person name="Jia Y."/>
            <person name="Kalyanaraman A."/>
            <person name="Hsia A.-P."/>
            <person name="Barbazuk W.B."/>
            <person name="Baucom R.S."/>
            <person name="Brutnell T.P."/>
            <person name="Carpita N.C."/>
            <person name="Chaparro C."/>
            <person name="Chia J.-M."/>
            <person name="Deragon J.-M."/>
            <person name="Estill J.C."/>
            <person name="Fu Y."/>
            <person name="Jeddeloh J.A."/>
            <person name="Han Y."/>
            <person name="Lee H."/>
            <person name="Li P."/>
            <person name="Lisch D.R."/>
            <person name="Liu S."/>
            <person name="Liu Z."/>
            <person name="Nagel D.H."/>
            <person name="McCann M.C."/>
            <person name="SanMiguel P."/>
            <person name="Myers A.M."/>
            <person name="Nettleton D."/>
            <person name="Nguyen J."/>
            <person name="Penning B.W."/>
            <person name="Ponnala L."/>
            <person name="Schneider K.L."/>
            <person name="Schwartz D.C."/>
            <person name="Sharma A."/>
            <person name="Soderlund C."/>
            <person name="Springer N.M."/>
            <person name="Sun Q."/>
            <person name="Wang H."/>
            <person name="Waterman M."/>
            <person name="Westerman R."/>
            <person name="Wolfgruber T.K."/>
            <person name="Yang L."/>
            <person name="Yu Y."/>
            <person name="Zhang L."/>
            <person name="Zhou S."/>
            <person name="Zhu Q."/>
            <person name="Bennetzen J.L."/>
            <person name="Dawe R.K."/>
            <person name="Jiang J."/>
            <person name="Jiang N."/>
            <person name="Presting G.G."/>
            <person name="Wessler S.R."/>
            <person name="Aluru S."/>
            <person name="Martienssen R.A."/>
            <person name="Clifton S.W."/>
            <person name="McCombie W.R."/>
            <person name="Wing R.A."/>
            <person name="Wilson R.K."/>
        </authorList>
    </citation>
    <scope>NUCLEOTIDE SEQUENCE [LARGE SCALE GENOMIC DNA]</scope>
    <source>
        <strain evidence="3">cv. B73</strain>
    </source>
</reference>
<dbReference type="AlphaFoldDB" id="A0A804PK25"/>
<protein>
    <submittedName>
        <fullName evidence="2">Uncharacterized protein</fullName>
    </submittedName>
</protein>
<reference evidence="2" key="2">
    <citation type="submission" date="2019-07" db="EMBL/GenBank/DDBJ databases">
        <authorList>
            <person name="Seetharam A."/>
            <person name="Woodhouse M."/>
            <person name="Cannon E."/>
        </authorList>
    </citation>
    <scope>NUCLEOTIDE SEQUENCE [LARGE SCALE GENOMIC DNA]</scope>
    <source>
        <strain evidence="2">cv. B73</strain>
    </source>
</reference>
<reference evidence="2" key="3">
    <citation type="submission" date="2021-05" db="UniProtKB">
        <authorList>
            <consortium name="EnsemblPlants"/>
        </authorList>
    </citation>
    <scope>IDENTIFICATION</scope>
    <source>
        <strain evidence="2">cv. B73</strain>
    </source>
</reference>
<dbReference type="Gramene" id="Zm00001eb246480_T001">
    <property type="protein sequence ID" value="Zm00001eb246480_P001"/>
    <property type="gene ID" value="Zm00001eb246480"/>
</dbReference>
<feature type="compositionally biased region" description="Polar residues" evidence="1">
    <location>
        <begin position="116"/>
        <end position="129"/>
    </location>
</feature>
<evidence type="ECO:0000256" key="1">
    <source>
        <dbReference type="SAM" id="MobiDB-lite"/>
    </source>
</evidence>
<dbReference type="InParanoid" id="A0A804PK25"/>
<evidence type="ECO:0000313" key="2">
    <source>
        <dbReference type="EnsemblPlants" id="Zm00001eb246480_P001"/>
    </source>
</evidence>
<organism evidence="2 3">
    <name type="scientific">Zea mays</name>
    <name type="common">Maize</name>
    <dbReference type="NCBI Taxonomy" id="4577"/>
    <lineage>
        <taxon>Eukaryota</taxon>
        <taxon>Viridiplantae</taxon>
        <taxon>Streptophyta</taxon>
        <taxon>Embryophyta</taxon>
        <taxon>Tracheophyta</taxon>
        <taxon>Spermatophyta</taxon>
        <taxon>Magnoliopsida</taxon>
        <taxon>Liliopsida</taxon>
        <taxon>Poales</taxon>
        <taxon>Poaceae</taxon>
        <taxon>PACMAD clade</taxon>
        <taxon>Panicoideae</taxon>
        <taxon>Andropogonodae</taxon>
        <taxon>Andropogoneae</taxon>
        <taxon>Tripsacinae</taxon>
        <taxon>Zea</taxon>
    </lineage>
</organism>
<dbReference type="Proteomes" id="UP000007305">
    <property type="component" value="Chromosome 5"/>
</dbReference>
<dbReference type="EnsemblPlants" id="Zm00001eb246480_T001">
    <property type="protein sequence ID" value="Zm00001eb246480_P001"/>
    <property type="gene ID" value="Zm00001eb246480"/>
</dbReference>
<name>A0A804PK25_MAIZE</name>
<sequence length="241" mass="26373">MKTKTTVFRWSNHAQSNIKHNLETLDIINSEGAGTQNAKKKQQSVSHCCLAHALNRSESWMQRFIDRFPRCLRAAATIKRLNHHSRPDQHKARKRSINHCAQTPPVDGSDKKKKTLTSMQNKDGTTQETPARDHMVRLAAWLYKQEGGGRSGSGIYMPHWVEDVTGEGRRERGGGAGAARGLCPAVGCVGHSQVEEEWRTRNLSGAVAGAAADGGKNTGGFLAWSSIGLQALHCFGDDGCF</sequence>